<dbReference type="RefSeq" id="WP_193667776.1">
    <property type="nucleotide sequence ID" value="NZ_JACDTV010000003.1"/>
</dbReference>
<name>A0ABS2M7E2_9ACTN</name>
<feature type="transmembrane region" description="Helical" evidence="2">
    <location>
        <begin position="12"/>
        <end position="30"/>
    </location>
</feature>
<keyword evidence="2" id="KW-1133">Transmembrane helix</keyword>
<accession>A0ABS2M7E2</accession>
<evidence type="ECO:0008006" key="5">
    <source>
        <dbReference type="Google" id="ProtNLM"/>
    </source>
</evidence>
<evidence type="ECO:0000256" key="2">
    <source>
        <dbReference type="SAM" id="Phobius"/>
    </source>
</evidence>
<comment type="caution">
    <text evidence="3">The sequence shown here is derived from an EMBL/GenBank/DDBJ whole genome shotgun (WGS) entry which is preliminary data.</text>
</comment>
<keyword evidence="2" id="KW-0812">Transmembrane</keyword>
<dbReference type="EMBL" id="JAFBBZ010000001">
    <property type="protein sequence ID" value="MBM7507109.1"/>
    <property type="molecule type" value="Genomic_DNA"/>
</dbReference>
<feature type="compositionally biased region" description="Basic and acidic residues" evidence="1">
    <location>
        <begin position="51"/>
        <end position="64"/>
    </location>
</feature>
<evidence type="ECO:0000313" key="3">
    <source>
        <dbReference type="EMBL" id="MBM7507109.1"/>
    </source>
</evidence>
<keyword evidence="2" id="KW-0472">Membrane</keyword>
<keyword evidence="4" id="KW-1185">Reference proteome</keyword>
<reference evidence="3 4" key="1">
    <citation type="submission" date="2021-01" db="EMBL/GenBank/DDBJ databases">
        <title>Sequencing the genomes of 1000 actinobacteria strains.</title>
        <authorList>
            <person name="Klenk H.-P."/>
        </authorList>
    </citation>
    <scope>NUCLEOTIDE SEQUENCE [LARGE SCALE GENOMIC DNA]</scope>
    <source>
        <strain evidence="3 4">DSM 18239</strain>
    </source>
</reference>
<evidence type="ECO:0000256" key="1">
    <source>
        <dbReference type="SAM" id="MobiDB-lite"/>
    </source>
</evidence>
<protein>
    <recommendedName>
        <fullName evidence="5">Pentapeptide repeat-containing protein</fullName>
    </recommendedName>
</protein>
<sequence length="394" mass="42637">MTTTPPQWVPYLTLIAAVLAAGVALFAAILQRKSGREAAAAARESAAAAKKSSEASERSAKASEDSVALNAETSRATAARLESEGLAKRFQDAASQLGHDQPAVRLAGVYSLARLADDWPDQRQTCVDVLCALLRMQQKMKTYVEEQQYPIDLPDDGDQQVRRTVMELISSRVNGTDALWAGCDFNLAYARLADFKLRNATISGKVILNGAIIEGGCSFTRTTFDGGLDAQELRIEGTLKLTDVLPGPGRTVSLSGSYIDRGGTLDFVLAKPPTADKQWNVWPTKIICRGTFAVKVTKTTYEQATFHIRGLHLEPTARFRVVQVPPAEAGSAEYPTIEAKEWATTASARIEVAGALQHKGVFKPSEWTGVEHHQFKDAYTTGPNIDAILGDDDA</sequence>
<feature type="region of interest" description="Disordered" evidence="1">
    <location>
        <begin position="48"/>
        <end position="71"/>
    </location>
</feature>
<dbReference type="Proteomes" id="UP000732378">
    <property type="component" value="Unassembled WGS sequence"/>
</dbReference>
<evidence type="ECO:0000313" key="4">
    <source>
        <dbReference type="Proteomes" id="UP000732378"/>
    </source>
</evidence>
<gene>
    <name evidence="3" type="ORF">JOE61_000923</name>
</gene>
<proteinExistence type="predicted"/>
<organism evidence="3 4">
    <name type="scientific">Nocardioides salarius</name>
    <dbReference type="NCBI Taxonomy" id="374513"/>
    <lineage>
        <taxon>Bacteria</taxon>
        <taxon>Bacillati</taxon>
        <taxon>Actinomycetota</taxon>
        <taxon>Actinomycetes</taxon>
        <taxon>Propionibacteriales</taxon>
        <taxon>Nocardioidaceae</taxon>
        <taxon>Nocardioides</taxon>
    </lineage>
</organism>